<evidence type="ECO:0000256" key="20">
    <source>
        <dbReference type="PIRSR" id="PIRSR637770-2"/>
    </source>
</evidence>
<evidence type="ECO:0000313" key="24">
    <source>
        <dbReference type="WBParaSite" id="Minc3s00803g17549"/>
    </source>
</evidence>
<dbReference type="GO" id="GO:0005737">
    <property type="term" value="C:cytoplasm"/>
    <property type="evidence" value="ECO:0007669"/>
    <property type="project" value="TreeGrafter"/>
</dbReference>
<dbReference type="FunFam" id="1.10.510.10:FF:000097">
    <property type="entry name" value="Putative cyclin-dependent kinase 7"/>
    <property type="match status" value="2"/>
</dbReference>
<comment type="subcellular location">
    <subcellularLocation>
        <location evidence="1">Nucleus</location>
    </subcellularLocation>
</comment>
<evidence type="ECO:0000256" key="16">
    <source>
        <dbReference type="ARBA" id="ARBA00047811"/>
    </source>
</evidence>
<dbReference type="GO" id="GO:0005524">
    <property type="term" value="F:ATP binding"/>
    <property type="evidence" value="ECO:0007669"/>
    <property type="project" value="UniProtKB-UniRule"/>
</dbReference>
<evidence type="ECO:0000256" key="18">
    <source>
        <dbReference type="ARBA" id="ARBA00049280"/>
    </source>
</evidence>
<dbReference type="PROSITE" id="PS00108">
    <property type="entry name" value="PROTEIN_KINASE_ST"/>
    <property type="match status" value="2"/>
</dbReference>
<evidence type="ECO:0000256" key="4">
    <source>
        <dbReference type="ARBA" id="ARBA00012425"/>
    </source>
</evidence>
<dbReference type="InterPro" id="IPR037770">
    <property type="entry name" value="CDK7"/>
</dbReference>
<proteinExistence type="inferred from homology"/>
<protein>
    <recommendedName>
        <fullName evidence="5">Cyclin-dependent kinase 7</fullName>
        <ecNumber evidence="4">2.7.11.22</ecNumber>
        <ecNumber evidence="3">2.7.11.23</ecNumber>
    </recommendedName>
    <alternativeName>
        <fullName evidence="15">Cell division protein kinase 7</fullName>
    </alternativeName>
</protein>
<feature type="binding site" evidence="20">
    <location>
        <position position="253"/>
    </location>
    <ligand>
        <name>ATP</name>
        <dbReference type="ChEBI" id="CHEBI:30616"/>
    </ligand>
</feature>
<dbReference type="InterPro" id="IPR008271">
    <property type="entry name" value="Ser/Thr_kinase_AS"/>
</dbReference>
<dbReference type="PANTHER" id="PTHR24056">
    <property type="entry name" value="CELL DIVISION PROTEIN KINASE"/>
    <property type="match status" value="1"/>
</dbReference>
<evidence type="ECO:0000256" key="19">
    <source>
        <dbReference type="PIRSR" id="PIRSR637770-1"/>
    </source>
</evidence>
<evidence type="ECO:0000256" key="13">
    <source>
        <dbReference type="ARBA" id="ARBA00023242"/>
    </source>
</evidence>
<evidence type="ECO:0000256" key="8">
    <source>
        <dbReference type="ARBA" id="ARBA00022618"/>
    </source>
</evidence>
<dbReference type="GO" id="GO:0004693">
    <property type="term" value="F:cyclin-dependent protein serine/threonine kinase activity"/>
    <property type="evidence" value="ECO:0007669"/>
    <property type="project" value="UniProtKB-EC"/>
</dbReference>
<accession>A0A914LU65</accession>
<evidence type="ECO:0000256" key="2">
    <source>
        <dbReference type="ARBA" id="ARBA00006485"/>
    </source>
</evidence>
<evidence type="ECO:0000256" key="15">
    <source>
        <dbReference type="ARBA" id="ARBA00029738"/>
    </source>
</evidence>
<dbReference type="EC" id="2.7.11.22" evidence="4"/>
<dbReference type="InterPro" id="IPR017441">
    <property type="entry name" value="Protein_kinase_ATP_BS"/>
</dbReference>
<dbReference type="GO" id="GO:0006950">
    <property type="term" value="P:response to stress"/>
    <property type="evidence" value="ECO:0007669"/>
    <property type="project" value="UniProtKB-ARBA"/>
</dbReference>
<keyword evidence="7" id="KW-0597">Phosphoprotein</keyword>
<keyword evidence="14" id="KW-0131">Cell cycle</keyword>
<evidence type="ECO:0000256" key="5">
    <source>
        <dbReference type="ARBA" id="ARBA00013901"/>
    </source>
</evidence>
<dbReference type="AlphaFoldDB" id="A0A914LU65"/>
<dbReference type="PANTHER" id="PTHR24056:SF0">
    <property type="entry name" value="CYCLIN-DEPENDENT KINASE 7"/>
    <property type="match status" value="1"/>
</dbReference>
<dbReference type="GO" id="GO:0008353">
    <property type="term" value="F:RNA polymerase II CTD heptapeptide repeat kinase activity"/>
    <property type="evidence" value="ECO:0007669"/>
    <property type="project" value="UniProtKB-EC"/>
</dbReference>
<dbReference type="InterPro" id="IPR011009">
    <property type="entry name" value="Kinase-like_dom_sf"/>
</dbReference>
<dbReference type="Proteomes" id="UP000887563">
    <property type="component" value="Unplaced"/>
</dbReference>
<dbReference type="PROSITE" id="PS00107">
    <property type="entry name" value="PROTEIN_KINASE_ATP"/>
    <property type="match status" value="1"/>
</dbReference>
<dbReference type="GO" id="GO:0070985">
    <property type="term" value="C:transcription factor TFIIK complex"/>
    <property type="evidence" value="ECO:0007669"/>
    <property type="project" value="InterPro"/>
</dbReference>
<feature type="active site" description="Proton acceptor" evidence="19">
    <location>
        <position position="349"/>
    </location>
</feature>
<evidence type="ECO:0000256" key="9">
    <source>
        <dbReference type="ARBA" id="ARBA00022679"/>
    </source>
</evidence>
<dbReference type="GO" id="GO:0051301">
    <property type="term" value="P:cell division"/>
    <property type="evidence" value="ECO:0007669"/>
    <property type="project" value="UniProtKB-KW"/>
</dbReference>
<comment type="catalytic activity">
    <reaction evidence="17">
        <text>L-seryl-[protein] + ATP = O-phospho-L-seryl-[protein] + ADP + H(+)</text>
        <dbReference type="Rhea" id="RHEA:17989"/>
        <dbReference type="Rhea" id="RHEA-COMP:9863"/>
        <dbReference type="Rhea" id="RHEA-COMP:11604"/>
        <dbReference type="ChEBI" id="CHEBI:15378"/>
        <dbReference type="ChEBI" id="CHEBI:29999"/>
        <dbReference type="ChEBI" id="CHEBI:30616"/>
        <dbReference type="ChEBI" id="CHEBI:83421"/>
        <dbReference type="ChEBI" id="CHEBI:456216"/>
        <dbReference type="EC" id="2.7.11.22"/>
    </reaction>
</comment>
<evidence type="ECO:0000256" key="6">
    <source>
        <dbReference type="ARBA" id="ARBA00022527"/>
    </source>
</evidence>
<dbReference type="EC" id="2.7.11.23" evidence="3"/>
<evidence type="ECO:0000256" key="11">
    <source>
        <dbReference type="ARBA" id="ARBA00022777"/>
    </source>
</evidence>
<dbReference type="SUPFAM" id="SSF56112">
    <property type="entry name" value="Protein kinase-like (PK-like)"/>
    <property type="match status" value="2"/>
</dbReference>
<name>A0A914LU65_MELIC</name>
<keyword evidence="10 20" id="KW-0547">Nucleotide-binding</keyword>
<comment type="catalytic activity">
    <reaction evidence="16">
        <text>L-threonyl-[protein] + ATP = O-phospho-L-threonyl-[protein] + ADP + H(+)</text>
        <dbReference type="Rhea" id="RHEA:46608"/>
        <dbReference type="Rhea" id="RHEA-COMP:11060"/>
        <dbReference type="Rhea" id="RHEA-COMP:11605"/>
        <dbReference type="ChEBI" id="CHEBI:15378"/>
        <dbReference type="ChEBI" id="CHEBI:30013"/>
        <dbReference type="ChEBI" id="CHEBI:30616"/>
        <dbReference type="ChEBI" id="CHEBI:61977"/>
        <dbReference type="ChEBI" id="CHEBI:456216"/>
        <dbReference type="EC" id="2.7.11.22"/>
    </reaction>
</comment>
<dbReference type="SMART" id="SM00220">
    <property type="entry name" value="S_TKc"/>
    <property type="match status" value="2"/>
</dbReference>
<evidence type="ECO:0000256" key="17">
    <source>
        <dbReference type="ARBA" id="ARBA00048367"/>
    </source>
</evidence>
<feature type="domain" description="Protein kinase" evidence="22">
    <location>
        <begin position="8"/>
        <end position="508"/>
    </location>
</feature>
<keyword evidence="12 20" id="KW-0067">ATP-binding</keyword>
<dbReference type="GO" id="GO:0045944">
    <property type="term" value="P:positive regulation of transcription by RNA polymerase II"/>
    <property type="evidence" value="ECO:0007669"/>
    <property type="project" value="TreeGrafter"/>
</dbReference>
<dbReference type="InterPro" id="IPR000719">
    <property type="entry name" value="Prot_kinase_dom"/>
</dbReference>
<sequence>MKPRKNKYEKIKHLGEGQFANVYQAKDLYTGKIVAIKKIKLGSRHEARDGINRTAIREIKLLTELYHDNVIALLDVIGHRTSIQLVFDFMETDLENLIKDNNTILQHSHIKNILLQVFLGLEFLHLNFILHRDLKPNNLLMNLNGRIKIADFGLARYFGSPTRIYTHQVVTRWYRAPELLYGARAYGVGVDTWAMGCIIAELLLRVPIFPGESDLDQLVKIYNVLGMPTEETWPFANVYQAKDLYTGKIVAIKKIKLGSRHEARDGINRTAIREIKLLTELYHDNVIALLDVIGHRTSIQLVFDFMETDLENLIKDNNTILQHSHIKNILLQVFLGLEFLHLNFILHRDLKPNNLLMNLNGRIKIADFGLARYFGSPTRIYTHQVVTRWYRAPELLYGARAYGVGVDTWAMGCIIAELLLRVPIFPGESDLDQLVKIYNVLGMPTEETWPGLTSLPDYIQLQNCGQGYELKNVFPAASDDLLELIFGCLLFDPLKRLTATQSLHSQYFKSLPYACDDSELPIVKQQRKRKQQQISLKEKIANGEEPPFTRRRLEF</sequence>
<dbReference type="Pfam" id="PF00069">
    <property type="entry name" value="Pkinase"/>
    <property type="match status" value="2"/>
</dbReference>
<feature type="binding site" evidence="21">
    <location>
        <position position="38"/>
    </location>
    <ligand>
        <name>ATP</name>
        <dbReference type="ChEBI" id="CHEBI:30616"/>
    </ligand>
</feature>
<dbReference type="Gene3D" id="1.10.510.10">
    <property type="entry name" value="Transferase(Phosphotransferase) domain 1"/>
    <property type="match status" value="2"/>
</dbReference>
<evidence type="ECO:0000256" key="10">
    <source>
        <dbReference type="ARBA" id="ARBA00022741"/>
    </source>
</evidence>
<evidence type="ECO:0000256" key="21">
    <source>
        <dbReference type="PROSITE-ProRule" id="PRU10141"/>
    </source>
</evidence>
<evidence type="ECO:0000256" key="7">
    <source>
        <dbReference type="ARBA" id="ARBA00022553"/>
    </source>
</evidence>
<keyword evidence="11" id="KW-0418">Kinase</keyword>
<evidence type="ECO:0000256" key="14">
    <source>
        <dbReference type="ARBA" id="ARBA00023306"/>
    </source>
</evidence>
<organism evidence="23 24">
    <name type="scientific">Meloidogyne incognita</name>
    <name type="common">Southern root-knot nematode worm</name>
    <name type="synonym">Oxyuris incognita</name>
    <dbReference type="NCBI Taxonomy" id="6306"/>
    <lineage>
        <taxon>Eukaryota</taxon>
        <taxon>Metazoa</taxon>
        <taxon>Ecdysozoa</taxon>
        <taxon>Nematoda</taxon>
        <taxon>Chromadorea</taxon>
        <taxon>Rhabditida</taxon>
        <taxon>Tylenchina</taxon>
        <taxon>Tylenchomorpha</taxon>
        <taxon>Tylenchoidea</taxon>
        <taxon>Meloidogynidae</taxon>
        <taxon>Meloidogyninae</taxon>
        <taxon>Meloidogyne</taxon>
        <taxon>Meloidogyne incognita group</taxon>
    </lineage>
</organism>
<keyword evidence="13" id="KW-0539">Nucleus</keyword>
<evidence type="ECO:0000313" key="23">
    <source>
        <dbReference type="Proteomes" id="UP000887563"/>
    </source>
</evidence>
<evidence type="ECO:0000256" key="12">
    <source>
        <dbReference type="ARBA" id="ARBA00022840"/>
    </source>
</evidence>
<keyword evidence="6" id="KW-0723">Serine/threonine-protein kinase</keyword>
<dbReference type="InterPro" id="IPR050108">
    <property type="entry name" value="CDK"/>
</dbReference>
<dbReference type="PROSITE" id="PS50011">
    <property type="entry name" value="PROTEIN_KINASE_DOM"/>
    <property type="match status" value="1"/>
</dbReference>
<comment type="catalytic activity">
    <reaction evidence="18">
        <text>[DNA-directed RNA polymerase] + ATP = phospho-[DNA-directed RNA polymerase] + ADP + H(+)</text>
        <dbReference type="Rhea" id="RHEA:10216"/>
        <dbReference type="Rhea" id="RHEA-COMP:11321"/>
        <dbReference type="Rhea" id="RHEA-COMP:11322"/>
        <dbReference type="ChEBI" id="CHEBI:15378"/>
        <dbReference type="ChEBI" id="CHEBI:30616"/>
        <dbReference type="ChEBI" id="CHEBI:43176"/>
        <dbReference type="ChEBI" id="CHEBI:68546"/>
        <dbReference type="ChEBI" id="CHEBI:456216"/>
        <dbReference type="EC" id="2.7.11.23"/>
    </reaction>
</comment>
<dbReference type="Gene3D" id="3.30.200.20">
    <property type="entry name" value="Phosphorylase Kinase, domain 1"/>
    <property type="match status" value="2"/>
</dbReference>
<evidence type="ECO:0000256" key="3">
    <source>
        <dbReference type="ARBA" id="ARBA00012409"/>
    </source>
</evidence>
<evidence type="ECO:0000256" key="1">
    <source>
        <dbReference type="ARBA" id="ARBA00004123"/>
    </source>
</evidence>
<evidence type="ECO:0000259" key="22">
    <source>
        <dbReference type="PROSITE" id="PS50011"/>
    </source>
</evidence>
<reference evidence="24" key="1">
    <citation type="submission" date="2022-11" db="UniProtKB">
        <authorList>
            <consortium name="WormBaseParasite"/>
        </authorList>
    </citation>
    <scope>IDENTIFICATION</scope>
</reference>
<comment type="similarity">
    <text evidence="2">Belongs to the protein kinase superfamily. CMGC Ser/Thr protein kinase family. CDC2/CDKX subfamily.</text>
</comment>
<keyword evidence="9" id="KW-0808">Transferase</keyword>
<dbReference type="CDD" id="cd07841">
    <property type="entry name" value="STKc_CDK7"/>
    <property type="match status" value="1"/>
</dbReference>
<keyword evidence="8" id="KW-0132">Cell division</keyword>
<keyword evidence="23" id="KW-1185">Reference proteome</keyword>
<dbReference type="WBParaSite" id="Minc3s00803g17549">
    <property type="protein sequence ID" value="Minc3s00803g17549"/>
    <property type="gene ID" value="Minc3s00803g17549"/>
</dbReference>
<dbReference type="FunFam" id="3.30.200.20:FF:000190">
    <property type="entry name" value="Putative cyclin-dependent kinase 7"/>
    <property type="match status" value="1"/>
</dbReference>